<dbReference type="OrthoDB" id="6810874at2"/>
<dbReference type="AlphaFoldDB" id="A0A423MK02"/>
<dbReference type="Pfam" id="PF01320">
    <property type="entry name" value="Colicin_Pyocin"/>
    <property type="match status" value="1"/>
</dbReference>
<comment type="caution">
    <text evidence="3">The sequence shown here is derived from an EMBL/GenBank/DDBJ whole genome shotgun (WGS) entry which is preliminary data.</text>
</comment>
<dbReference type="EMBL" id="MOBX01000003">
    <property type="protein sequence ID" value="RON84932.1"/>
    <property type="molecule type" value="Genomic_DNA"/>
</dbReference>
<dbReference type="RefSeq" id="WP_123448602.1">
    <property type="nucleotide sequence ID" value="NZ_MOBX01000003.1"/>
</dbReference>
<dbReference type="GO" id="GO:0030153">
    <property type="term" value="P:bacteriocin immunity"/>
    <property type="evidence" value="ECO:0007669"/>
    <property type="project" value="UniProtKB-KW"/>
</dbReference>
<keyword evidence="2" id="KW-0079">Bacteriocin immunity</keyword>
<dbReference type="InterPro" id="IPR000290">
    <property type="entry name" value="Colicin_pyocin"/>
</dbReference>
<evidence type="ECO:0000313" key="4">
    <source>
        <dbReference type="Proteomes" id="UP000285378"/>
    </source>
</evidence>
<evidence type="ECO:0000256" key="1">
    <source>
        <dbReference type="ARBA" id="ARBA00009346"/>
    </source>
</evidence>
<evidence type="ECO:0000256" key="2">
    <source>
        <dbReference type="ARBA" id="ARBA00023025"/>
    </source>
</evidence>
<dbReference type="InterPro" id="IPR035900">
    <property type="entry name" value="Colicin_E_sf"/>
</dbReference>
<sequence>MSKPAFSDYTESEFLLFVSAICNAQHATEEEQVKAVMLFEELTEHPDGSDIIYYPNSNDEATPQAIVSKVKIWRAANGKSGFKPE</sequence>
<proteinExistence type="inferred from homology"/>
<name>A0A423MK02_PSEFL</name>
<accession>A0A423MK02</accession>
<dbReference type="SUPFAM" id="SSF47345">
    <property type="entry name" value="Colicin E immunity proteins"/>
    <property type="match status" value="1"/>
</dbReference>
<dbReference type="PRINTS" id="PR01299">
    <property type="entry name" value="PYOCIN"/>
</dbReference>
<dbReference type="GO" id="GO:0015643">
    <property type="term" value="F:toxic substance binding"/>
    <property type="evidence" value="ECO:0007669"/>
    <property type="project" value="InterPro"/>
</dbReference>
<evidence type="ECO:0000313" key="3">
    <source>
        <dbReference type="EMBL" id="RON84932.1"/>
    </source>
</evidence>
<dbReference type="Gene3D" id="1.10.1200.20">
    <property type="entry name" value="Colicin E immunity protein"/>
    <property type="match status" value="1"/>
</dbReference>
<dbReference type="Proteomes" id="UP000285378">
    <property type="component" value="Unassembled WGS sequence"/>
</dbReference>
<gene>
    <name evidence="3" type="ORF">BK670_03230</name>
</gene>
<protein>
    <submittedName>
        <fullName evidence="3">Bacteriocin immunity protein</fullName>
    </submittedName>
</protein>
<reference evidence="3 4" key="1">
    <citation type="submission" date="2016-10" db="EMBL/GenBank/DDBJ databases">
        <title>Comparative genome analysis of multiple Pseudomonas spp. focuses on biocontrol and plant growth promoting traits.</title>
        <authorList>
            <person name="Tao X.-Y."/>
            <person name="Taylor C.G."/>
        </authorList>
    </citation>
    <scope>NUCLEOTIDE SEQUENCE [LARGE SCALE GENOMIC DNA]</scope>
    <source>
        <strain evidence="3 4">28B5</strain>
    </source>
</reference>
<comment type="similarity">
    <text evidence="1">Belongs to the colicins ColE2/ColE8/ColE9 and pyocins S1/S2 family.</text>
</comment>
<organism evidence="3 4">
    <name type="scientific">Pseudomonas fluorescens</name>
    <dbReference type="NCBI Taxonomy" id="294"/>
    <lineage>
        <taxon>Bacteria</taxon>
        <taxon>Pseudomonadati</taxon>
        <taxon>Pseudomonadota</taxon>
        <taxon>Gammaproteobacteria</taxon>
        <taxon>Pseudomonadales</taxon>
        <taxon>Pseudomonadaceae</taxon>
        <taxon>Pseudomonas</taxon>
    </lineage>
</organism>
<dbReference type="CDD" id="cd16363">
    <property type="entry name" value="Col_Im_like"/>
    <property type="match status" value="1"/>
</dbReference>